<gene>
    <name evidence="2" type="ORF">JOC49_001771</name>
</gene>
<dbReference type="PROSITE" id="PS52034">
    <property type="entry name" value="PEPTIDASE_M32"/>
    <property type="match status" value="1"/>
</dbReference>
<organism evidence="2 3">
    <name type="scientific">Fusibacter tunisiensis</name>
    <dbReference type="NCBI Taxonomy" id="1008308"/>
    <lineage>
        <taxon>Bacteria</taxon>
        <taxon>Bacillati</taxon>
        <taxon>Bacillota</taxon>
        <taxon>Clostridia</taxon>
        <taxon>Eubacteriales</taxon>
        <taxon>Eubacteriales Family XII. Incertae Sedis</taxon>
        <taxon>Fusibacter</taxon>
    </lineage>
</organism>
<dbReference type="EMBL" id="JAFBDT010000014">
    <property type="protein sequence ID" value="MBM7562228.1"/>
    <property type="molecule type" value="Genomic_DNA"/>
</dbReference>
<dbReference type="GO" id="GO:0004180">
    <property type="term" value="F:carboxypeptidase activity"/>
    <property type="evidence" value="ECO:0007669"/>
    <property type="project" value="UniProtKB-KW"/>
</dbReference>
<accession>A0ABS2MS29</accession>
<dbReference type="InterPro" id="IPR001333">
    <property type="entry name" value="Peptidase_M32_Taq"/>
</dbReference>
<dbReference type="PRINTS" id="PR00998">
    <property type="entry name" value="CRBOXYPTASET"/>
</dbReference>
<comment type="function">
    <text evidence="1">Broad specificity carboxypetidase that releases amino acids sequentially from the C-terminus, including neutral, aromatic, polar and basic residues.</text>
</comment>
<keyword evidence="1" id="KW-0482">Metalloprotease</keyword>
<name>A0ABS2MS29_9FIRM</name>
<dbReference type="RefSeq" id="WP_204664437.1">
    <property type="nucleotide sequence ID" value="NZ_JAFBDT010000014.1"/>
</dbReference>
<comment type="similarity">
    <text evidence="1">Belongs to the peptidase M32 family.</text>
</comment>
<proteinExistence type="inferred from homology"/>
<dbReference type="CDD" id="cd06460">
    <property type="entry name" value="M32_Taq"/>
    <property type="match status" value="1"/>
</dbReference>
<dbReference type="EC" id="3.4.17.19" evidence="1"/>
<dbReference type="PIRSF" id="PIRSF006615">
    <property type="entry name" value="Zn_crbxpep_Taq"/>
    <property type="match status" value="1"/>
</dbReference>
<dbReference type="PANTHER" id="PTHR34217:SF1">
    <property type="entry name" value="CARBOXYPEPTIDASE 1"/>
    <property type="match status" value="1"/>
</dbReference>
<keyword evidence="1 2" id="KW-0378">Hydrolase</keyword>
<keyword evidence="3" id="KW-1185">Reference proteome</keyword>
<evidence type="ECO:0000313" key="3">
    <source>
        <dbReference type="Proteomes" id="UP000767854"/>
    </source>
</evidence>
<evidence type="ECO:0000313" key="2">
    <source>
        <dbReference type="EMBL" id="MBM7562228.1"/>
    </source>
</evidence>
<dbReference type="Gene3D" id="1.10.1370.30">
    <property type="match status" value="1"/>
</dbReference>
<keyword evidence="1 2" id="KW-0121">Carboxypeptidase</keyword>
<keyword evidence="1" id="KW-0645">Protease</keyword>
<sequence length="505" mass="57595">MGNTTQIEQALERFKAAQEQMMAMNYATSILFWDASTGAPKSGADKRSTSIGTMSGFMYKLLVNETMDADLNLLTNHLDALSDVDRVRVVDTKKEYDKLTKIPMEAYQKYSALTSKASMIWEEAKENADFKLFEPYLEEIVSYLLKFAEYRGYQNHPYNLYIDDFEEGMTIDQLNTFFDTLRARIVPLLEKIQASGKQVATDFLGQAFPVDKQHTVSTDLLKTIGFDLNRGWFKESVHPFTMGLDVNDVRLTTHYYENDLKSALLSSAHEGGHAIYEQNFSEKVQGTPLATGTSNGFHESQSRIYENNFVLSRSFLSYFLLKLKADFPEQLGSIGDLAFYEGMNKVEPSLIRIEADELTYSLHIMIRYEIELGLFDGSIKVSDLPRVWNEKVKAYLGITPKHDGEGVLQDVHWSEGMFGYFPTYALGSAYAAQLMHYMKQDLDVDTCLKNGDFKPLTAWLNDKVHQYGSLVKPVDLMKQITGEAFNATYYCDYLEQKYSELYGLK</sequence>
<dbReference type="Proteomes" id="UP000767854">
    <property type="component" value="Unassembled WGS sequence"/>
</dbReference>
<comment type="catalytic activity">
    <reaction evidence="1">
        <text>Release of a C-terminal amino acid with broad specificity, except for -Pro.</text>
        <dbReference type="EC" id="3.4.17.19"/>
    </reaction>
</comment>
<comment type="caution">
    <text evidence="2">The sequence shown here is derived from an EMBL/GenBank/DDBJ whole genome shotgun (WGS) entry which is preliminary data.</text>
</comment>
<reference evidence="2 3" key="1">
    <citation type="submission" date="2021-01" db="EMBL/GenBank/DDBJ databases">
        <title>Genomic Encyclopedia of Type Strains, Phase IV (KMG-IV): sequencing the most valuable type-strain genomes for metagenomic binning, comparative biology and taxonomic classification.</title>
        <authorList>
            <person name="Goeker M."/>
        </authorList>
    </citation>
    <scope>NUCLEOTIDE SEQUENCE [LARGE SCALE GENOMIC DNA]</scope>
    <source>
        <strain evidence="2 3">DSM 24436</strain>
    </source>
</reference>
<dbReference type="Pfam" id="PF02074">
    <property type="entry name" value="Peptidase_M32"/>
    <property type="match status" value="1"/>
</dbReference>
<dbReference type="SUPFAM" id="SSF55486">
    <property type="entry name" value="Metalloproteases ('zincins'), catalytic domain"/>
    <property type="match status" value="1"/>
</dbReference>
<dbReference type="PANTHER" id="PTHR34217">
    <property type="entry name" value="METAL-DEPENDENT CARBOXYPEPTIDASE"/>
    <property type="match status" value="1"/>
</dbReference>
<keyword evidence="1" id="KW-0479">Metal-binding</keyword>
<evidence type="ECO:0000256" key="1">
    <source>
        <dbReference type="PIRNR" id="PIRNR006615"/>
    </source>
</evidence>
<protein>
    <recommendedName>
        <fullName evidence="1">Metal-dependent carboxypeptidase</fullName>
        <ecNumber evidence="1">3.4.17.19</ecNumber>
    </recommendedName>
</protein>